<gene>
    <name evidence="3" type="ORF">Tco_1113821</name>
</gene>
<dbReference type="Proteomes" id="UP001151760">
    <property type="component" value="Unassembled WGS sequence"/>
</dbReference>
<protein>
    <submittedName>
        <fullName evidence="3">Retrovirus-related pol polyprotein from transposon TNT 1-94</fullName>
    </submittedName>
</protein>
<organism evidence="3 4">
    <name type="scientific">Tanacetum coccineum</name>
    <dbReference type="NCBI Taxonomy" id="301880"/>
    <lineage>
        <taxon>Eukaryota</taxon>
        <taxon>Viridiplantae</taxon>
        <taxon>Streptophyta</taxon>
        <taxon>Embryophyta</taxon>
        <taxon>Tracheophyta</taxon>
        <taxon>Spermatophyta</taxon>
        <taxon>Magnoliopsida</taxon>
        <taxon>eudicotyledons</taxon>
        <taxon>Gunneridae</taxon>
        <taxon>Pentapetalae</taxon>
        <taxon>asterids</taxon>
        <taxon>campanulids</taxon>
        <taxon>Asterales</taxon>
        <taxon>Asteraceae</taxon>
        <taxon>Asteroideae</taxon>
        <taxon>Anthemideae</taxon>
        <taxon>Anthemidinae</taxon>
        <taxon>Tanacetum</taxon>
    </lineage>
</organism>
<keyword evidence="1" id="KW-0175">Coiled coil</keyword>
<comment type="caution">
    <text evidence="3">The sequence shown here is derived from an EMBL/GenBank/DDBJ whole genome shotgun (WGS) entry which is preliminary data.</text>
</comment>
<accession>A0ABQ5IW85</accession>
<feature type="compositionally biased region" description="Basic residues" evidence="2">
    <location>
        <begin position="233"/>
        <end position="252"/>
    </location>
</feature>
<name>A0ABQ5IW85_9ASTR</name>
<evidence type="ECO:0000313" key="3">
    <source>
        <dbReference type="EMBL" id="GJU03483.1"/>
    </source>
</evidence>
<feature type="region of interest" description="Disordered" evidence="2">
    <location>
        <begin position="89"/>
        <end position="116"/>
    </location>
</feature>
<reference evidence="3" key="1">
    <citation type="journal article" date="2022" name="Int. J. Mol. Sci.">
        <title>Draft Genome of Tanacetum Coccineum: Genomic Comparison of Closely Related Tanacetum-Family Plants.</title>
        <authorList>
            <person name="Yamashiro T."/>
            <person name="Shiraishi A."/>
            <person name="Nakayama K."/>
            <person name="Satake H."/>
        </authorList>
    </citation>
    <scope>NUCLEOTIDE SEQUENCE</scope>
</reference>
<feature type="region of interest" description="Disordered" evidence="2">
    <location>
        <begin position="227"/>
        <end position="252"/>
    </location>
</feature>
<evidence type="ECO:0000313" key="4">
    <source>
        <dbReference type="Proteomes" id="UP001151760"/>
    </source>
</evidence>
<dbReference type="EMBL" id="BQNB010021157">
    <property type="protein sequence ID" value="GJU03483.1"/>
    <property type="molecule type" value="Genomic_DNA"/>
</dbReference>
<reference evidence="3" key="2">
    <citation type="submission" date="2022-01" db="EMBL/GenBank/DDBJ databases">
        <authorList>
            <person name="Yamashiro T."/>
            <person name="Shiraishi A."/>
            <person name="Satake H."/>
            <person name="Nakayama K."/>
        </authorList>
    </citation>
    <scope>NUCLEOTIDE SEQUENCE</scope>
</reference>
<keyword evidence="4" id="KW-1185">Reference proteome</keyword>
<dbReference type="InterPro" id="IPR036875">
    <property type="entry name" value="Znf_CCHC_sf"/>
</dbReference>
<evidence type="ECO:0000256" key="1">
    <source>
        <dbReference type="SAM" id="Coils"/>
    </source>
</evidence>
<sequence length="252" mass="29267">MEGTREKLIIDDIIRDKDAQFADFEKKINSLKQTLSKQLKEKESLTKTFNVFKNESKEKEAKNIDNEIALEKKVKELDNIVHKMGQSVIARSDDDEASNHEDASDTGAAPKQKQQVEQVIPQTTVILNIKLPILKKEEYDIWAMEMEHYLEYIDNDVWKVIQNENSKKRILTGKDGVLREYFHQFTDAGNSSWRVRVDGKAPVGFDKKKLECFYCHNTGHFAREYTTKGTHDGKKKRDSFYQHKKPGKQGKE</sequence>
<evidence type="ECO:0000256" key="2">
    <source>
        <dbReference type="SAM" id="MobiDB-lite"/>
    </source>
</evidence>
<proteinExistence type="predicted"/>
<dbReference type="SUPFAM" id="SSF57756">
    <property type="entry name" value="Retrovirus zinc finger-like domains"/>
    <property type="match status" value="1"/>
</dbReference>
<feature type="coiled-coil region" evidence="1">
    <location>
        <begin position="14"/>
        <end position="74"/>
    </location>
</feature>